<evidence type="ECO:0000313" key="2">
    <source>
        <dbReference type="Proteomes" id="UP000613768"/>
    </source>
</evidence>
<organism evidence="1 2">
    <name type="scientific">Pseudomarimonas arenosa</name>
    <dbReference type="NCBI Taxonomy" id="2774145"/>
    <lineage>
        <taxon>Bacteria</taxon>
        <taxon>Pseudomonadati</taxon>
        <taxon>Pseudomonadota</taxon>
        <taxon>Gammaproteobacteria</taxon>
        <taxon>Lysobacterales</taxon>
        <taxon>Lysobacteraceae</taxon>
        <taxon>Pseudomarimonas</taxon>
    </lineage>
</organism>
<reference evidence="1 2" key="1">
    <citation type="submission" date="2020-09" db="EMBL/GenBank/DDBJ databases">
        <title>Pseudoxanthomonas sp. CAU 1598 isolated from sand of Yaerae Beach.</title>
        <authorList>
            <person name="Kim W."/>
        </authorList>
    </citation>
    <scope>NUCLEOTIDE SEQUENCE [LARGE SCALE GENOMIC DNA]</scope>
    <source>
        <strain evidence="1 2">CAU 1598</strain>
    </source>
</reference>
<gene>
    <name evidence="1" type="ORF">IFO71_14590</name>
</gene>
<accession>A0AAW3ZLP2</accession>
<sequence length="99" mass="10802">MRIAIIAVAMCLLAACGGKESQAVAACEKEIATKMGDKKYVVDSKDMSANAANEEGDIIRIQSIITVDPGLPREDKQTFECRVRFTDGRADVISMSFTW</sequence>
<dbReference type="AlphaFoldDB" id="A0AAW3ZLP2"/>
<proteinExistence type="predicted"/>
<evidence type="ECO:0000313" key="1">
    <source>
        <dbReference type="EMBL" id="MBD8526966.1"/>
    </source>
</evidence>
<protein>
    <submittedName>
        <fullName evidence="1">Uncharacterized protein</fullName>
    </submittedName>
</protein>
<dbReference type="EMBL" id="JACYTR010000036">
    <property type="protein sequence ID" value="MBD8526966.1"/>
    <property type="molecule type" value="Genomic_DNA"/>
</dbReference>
<comment type="caution">
    <text evidence="1">The sequence shown here is derived from an EMBL/GenBank/DDBJ whole genome shotgun (WGS) entry which is preliminary data.</text>
</comment>
<keyword evidence="2" id="KW-1185">Reference proteome</keyword>
<name>A0AAW3ZLP2_9GAMM</name>
<dbReference type="Proteomes" id="UP000613768">
    <property type="component" value="Unassembled WGS sequence"/>
</dbReference>
<dbReference type="RefSeq" id="WP_192030387.1">
    <property type="nucleotide sequence ID" value="NZ_JACYTR010000036.1"/>
</dbReference>
<dbReference type="PROSITE" id="PS51257">
    <property type="entry name" value="PROKAR_LIPOPROTEIN"/>
    <property type="match status" value="1"/>
</dbReference>